<comment type="catalytic activity">
    <reaction evidence="6">
        <text>Hydrolysis of alkylated DNA, releasing 3-methyladenine.</text>
        <dbReference type="EC" id="3.2.2.20"/>
    </reaction>
</comment>
<dbReference type="InterPro" id="IPR005019">
    <property type="entry name" value="Adenine_glyco"/>
</dbReference>
<dbReference type="InterPro" id="IPR004597">
    <property type="entry name" value="Tag"/>
</dbReference>
<dbReference type="InterPro" id="IPR011257">
    <property type="entry name" value="DNA_glycosylase"/>
</dbReference>
<dbReference type="SUPFAM" id="SSF48150">
    <property type="entry name" value="DNA-glycosylase"/>
    <property type="match status" value="1"/>
</dbReference>
<feature type="binding site" evidence="9">
    <location>
        <position position="177"/>
    </location>
    <ligand>
        <name>Zn(2+)</name>
        <dbReference type="ChEBI" id="CHEBI:29105"/>
    </ligand>
</feature>
<dbReference type="EC" id="3.2.2.20" evidence="8"/>
<keyword evidence="1 9" id="KW-0479">Metal-binding</keyword>
<organism evidence="10 11">
    <name type="scientific">Paenibacillus rigui</name>
    <dbReference type="NCBI Taxonomy" id="554312"/>
    <lineage>
        <taxon>Bacteria</taxon>
        <taxon>Bacillati</taxon>
        <taxon>Bacillota</taxon>
        <taxon>Bacilli</taxon>
        <taxon>Bacillales</taxon>
        <taxon>Paenibacillaceae</taxon>
        <taxon>Paenibacillus</taxon>
    </lineage>
</organism>
<dbReference type="PANTHER" id="PTHR31116:SF29">
    <property type="entry name" value="DNA GLYCOSYLASE SUPERFAMILY PROTEIN"/>
    <property type="match status" value="1"/>
</dbReference>
<evidence type="ECO:0000256" key="3">
    <source>
        <dbReference type="ARBA" id="ARBA00022801"/>
    </source>
</evidence>
<dbReference type="RefSeq" id="WP_094014090.1">
    <property type="nucleotide sequence ID" value="NZ_NMQW01000008.1"/>
</dbReference>
<comment type="function">
    <text evidence="7">Hydrolysis of the deoxyribose N-glycosidic bond to excise 3-methyladenine from the damaged DNA polymer formed by alkylation lesions.</text>
</comment>
<accession>A0A229UVN3</accession>
<evidence type="ECO:0000256" key="8">
    <source>
        <dbReference type="ARBA" id="ARBA00066766"/>
    </source>
</evidence>
<keyword evidence="4 9" id="KW-0862">Zinc</keyword>
<dbReference type="PANTHER" id="PTHR31116">
    <property type="entry name" value="OS04G0501200 PROTEIN"/>
    <property type="match status" value="1"/>
</dbReference>
<evidence type="ECO:0000313" key="11">
    <source>
        <dbReference type="Proteomes" id="UP000215509"/>
    </source>
</evidence>
<dbReference type="GO" id="GO:0006284">
    <property type="term" value="P:base-excision repair"/>
    <property type="evidence" value="ECO:0007669"/>
    <property type="project" value="InterPro"/>
</dbReference>
<evidence type="ECO:0000313" key="10">
    <source>
        <dbReference type="EMBL" id="OXM87341.1"/>
    </source>
</evidence>
<keyword evidence="11" id="KW-1185">Reference proteome</keyword>
<name>A0A229UVN3_9BACL</name>
<sequence length="206" mass="23461">MEQERCGWVNSDPLYIRYHDEEWGVPVHDDRKLFEMLVLEGAQAGLSWYTVLKKREHYRKVFDGFDPELVAAYDEQKLAALLTDEGIIRNRLKVQAAVTNAQAFLKVKHEFGSFDRYIWSFVGGSPVHQHRTRLSEVPASTPESDAMSKDLKKRGFKFVGTTICYAFMQATGMVNDHVKACFRYSTTAEGQGNPVPGFETETLVTD</sequence>
<evidence type="ECO:0000256" key="9">
    <source>
        <dbReference type="PIRSR" id="PIRSR604597-1"/>
    </source>
</evidence>
<dbReference type="AlphaFoldDB" id="A0A229UVN3"/>
<dbReference type="Gene3D" id="1.10.340.30">
    <property type="entry name" value="Hypothetical protein, domain 2"/>
    <property type="match status" value="1"/>
</dbReference>
<evidence type="ECO:0000256" key="5">
    <source>
        <dbReference type="ARBA" id="ARBA00023204"/>
    </source>
</evidence>
<evidence type="ECO:0000256" key="1">
    <source>
        <dbReference type="ARBA" id="ARBA00022723"/>
    </source>
</evidence>
<evidence type="ECO:0000256" key="4">
    <source>
        <dbReference type="ARBA" id="ARBA00022833"/>
    </source>
</evidence>
<feature type="binding site" evidence="9">
    <location>
        <position position="181"/>
    </location>
    <ligand>
        <name>Zn(2+)</name>
        <dbReference type="ChEBI" id="CHEBI:29105"/>
    </ligand>
</feature>
<keyword evidence="2" id="KW-0227">DNA damage</keyword>
<evidence type="ECO:0000256" key="7">
    <source>
        <dbReference type="ARBA" id="ARBA00057608"/>
    </source>
</evidence>
<comment type="caution">
    <text evidence="10">The sequence shown here is derived from an EMBL/GenBank/DDBJ whole genome shotgun (WGS) entry which is preliminary data.</text>
</comment>
<gene>
    <name evidence="10" type="ORF">CF651_06850</name>
</gene>
<dbReference type="GO" id="GO:0046872">
    <property type="term" value="F:metal ion binding"/>
    <property type="evidence" value="ECO:0007669"/>
    <property type="project" value="UniProtKB-KW"/>
</dbReference>
<evidence type="ECO:0000256" key="2">
    <source>
        <dbReference type="ARBA" id="ARBA00022763"/>
    </source>
</evidence>
<dbReference type="Proteomes" id="UP000215509">
    <property type="component" value="Unassembled WGS sequence"/>
</dbReference>
<feature type="binding site" evidence="9">
    <location>
        <position position="6"/>
    </location>
    <ligand>
        <name>Zn(2+)</name>
        <dbReference type="ChEBI" id="CHEBI:29105"/>
    </ligand>
</feature>
<protein>
    <recommendedName>
        <fullName evidence="8">DNA-3-methyladenine glycosylase I</fullName>
        <ecNumber evidence="8">3.2.2.20</ecNumber>
    </recommendedName>
</protein>
<dbReference type="FunFam" id="1.10.340.30:FF:000009">
    <property type="entry name" value="DNA-3-methyladenine glycosylase I"/>
    <property type="match status" value="1"/>
</dbReference>
<proteinExistence type="predicted"/>
<dbReference type="GO" id="GO:0008725">
    <property type="term" value="F:DNA-3-methyladenine glycosylase activity"/>
    <property type="evidence" value="ECO:0007669"/>
    <property type="project" value="UniProtKB-EC"/>
</dbReference>
<dbReference type="Pfam" id="PF03352">
    <property type="entry name" value="Adenine_glyco"/>
    <property type="match status" value="1"/>
</dbReference>
<dbReference type="OrthoDB" id="9807664at2"/>
<dbReference type="EMBL" id="NMQW01000008">
    <property type="protein sequence ID" value="OXM87341.1"/>
    <property type="molecule type" value="Genomic_DNA"/>
</dbReference>
<keyword evidence="3" id="KW-0378">Hydrolase</keyword>
<feature type="binding site" evidence="9">
    <location>
        <position position="19"/>
    </location>
    <ligand>
        <name>Zn(2+)</name>
        <dbReference type="ChEBI" id="CHEBI:29105"/>
    </ligand>
</feature>
<reference evidence="10 11" key="1">
    <citation type="submission" date="2017-07" db="EMBL/GenBank/DDBJ databases">
        <title>Genome sequencing and assembly of Paenibacillus rigui.</title>
        <authorList>
            <person name="Mayilraj S."/>
        </authorList>
    </citation>
    <scope>NUCLEOTIDE SEQUENCE [LARGE SCALE GENOMIC DNA]</scope>
    <source>
        <strain evidence="10 11">JCM 16352</strain>
    </source>
</reference>
<evidence type="ECO:0000256" key="6">
    <source>
        <dbReference type="ARBA" id="ARBA00052558"/>
    </source>
</evidence>
<keyword evidence="5" id="KW-0234">DNA repair</keyword>
<dbReference type="NCBIfam" id="TIGR00624">
    <property type="entry name" value="tag"/>
    <property type="match status" value="1"/>
</dbReference>